<feature type="transmembrane region" description="Helical" evidence="1">
    <location>
        <begin position="202"/>
        <end position="226"/>
    </location>
</feature>
<evidence type="ECO:0000313" key="3">
    <source>
        <dbReference type="Proteomes" id="UP000692954"/>
    </source>
</evidence>
<name>A0A8S1RM52_9CILI</name>
<keyword evidence="1" id="KW-0472">Membrane</keyword>
<proteinExistence type="predicted"/>
<organism evidence="2 3">
    <name type="scientific">Paramecium sonneborni</name>
    <dbReference type="NCBI Taxonomy" id="65129"/>
    <lineage>
        <taxon>Eukaryota</taxon>
        <taxon>Sar</taxon>
        <taxon>Alveolata</taxon>
        <taxon>Ciliophora</taxon>
        <taxon>Intramacronucleata</taxon>
        <taxon>Oligohymenophorea</taxon>
        <taxon>Peniculida</taxon>
        <taxon>Parameciidae</taxon>
        <taxon>Paramecium</taxon>
    </lineage>
</organism>
<feature type="transmembrane region" description="Helical" evidence="1">
    <location>
        <begin position="261"/>
        <end position="285"/>
    </location>
</feature>
<comment type="caution">
    <text evidence="2">The sequence shown here is derived from an EMBL/GenBank/DDBJ whole genome shotgun (WGS) entry which is preliminary data.</text>
</comment>
<dbReference type="EMBL" id="CAJJDN010000188">
    <property type="protein sequence ID" value="CAD8128423.1"/>
    <property type="molecule type" value="Genomic_DNA"/>
</dbReference>
<accession>A0A8S1RM52</accession>
<keyword evidence="3" id="KW-1185">Reference proteome</keyword>
<evidence type="ECO:0000313" key="2">
    <source>
        <dbReference type="EMBL" id="CAD8128423.1"/>
    </source>
</evidence>
<reference evidence="2" key="1">
    <citation type="submission" date="2021-01" db="EMBL/GenBank/DDBJ databases">
        <authorList>
            <consortium name="Genoscope - CEA"/>
            <person name="William W."/>
        </authorList>
    </citation>
    <scope>NUCLEOTIDE SEQUENCE</scope>
</reference>
<keyword evidence="1" id="KW-1133">Transmembrane helix</keyword>
<sequence>MARYLEIKENRQKSGYFLQLQIQIQQINQMCFYHSKNRSSRIWMQLGKYQIFDCKFCRNQQKLKNLQLCGNFSVLYASLQEFNFHLQSKLIRLEEESNFIQCEKCKQKFHLKKKGNKIYVSTFICIHQKGKIMQCKYCRKLVKKKQYQRCKKCQLSLFFFDESRQVKCPNCNIVCCEHCKEENQLFQQQFCKCKIIKSTRNLVLFQCLCFLILGLVMLLFICSYYLEHSEFYQSIVCTIKDGYFNQDCTLEQFYKDTLKQFLLFSVLIFIITLISILIENIPYIIKLQHQTKRSIYQ</sequence>
<evidence type="ECO:0000256" key="1">
    <source>
        <dbReference type="SAM" id="Phobius"/>
    </source>
</evidence>
<evidence type="ECO:0008006" key="4">
    <source>
        <dbReference type="Google" id="ProtNLM"/>
    </source>
</evidence>
<dbReference type="Proteomes" id="UP000692954">
    <property type="component" value="Unassembled WGS sequence"/>
</dbReference>
<dbReference type="AlphaFoldDB" id="A0A8S1RM52"/>
<dbReference type="OrthoDB" id="310122at2759"/>
<protein>
    <recommendedName>
        <fullName evidence="4">Transmembrane protein</fullName>
    </recommendedName>
</protein>
<gene>
    <name evidence="2" type="ORF">PSON_ATCC_30995.1.T1880057</name>
</gene>
<keyword evidence="1" id="KW-0812">Transmembrane</keyword>